<keyword evidence="4" id="KW-1185">Reference proteome</keyword>
<feature type="chain" id="PRO_5037474624" evidence="2">
    <location>
        <begin position="25"/>
        <end position="327"/>
    </location>
</feature>
<dbReference type="SUPFAM" id="SSF53850">
    <property type="entry name" value="Periplasmic binding protein-like II"/>
    <property type="match status" value="1"/>
</dbReference>
<evidence type="ECO:0000256" key="1">
    <source>
        <dbReference type="ARBA" id="ARBA00006987"/>
    </source>
</evidence>
<proteinExistence type="inferred from homology"/>
<feature type="signal peptide" evidence="2">
    <location>
        <begin position="1"/>
        <end position="24"/>
    </location>
</feature>
<dbReference type="Proteomes" id="UP000630528">
    <property type="component" value="Unassembled WGS sequence"/>
</dbReference>
<evidence type="ECO:0000313" key="3">
    <source>
        <dbReference type="EMBL" id="MBK6005917.1"/>
    </source>
</evidence>
<dbReference type="CDD" id="cd13578">
    <property type="entry name" value="PBP2_Bug27"/>
    <property type="match status" value="1"/>
</dbReference>
<dbReference type="Gene3D" id="3.40.190.10">
    <property type="entry name" value="Periplasmic binding protein-like II"/>
    <property type="match status" value="1"/>
</dbReference>
<dbReference type="PROSITE" id="PS51318">
    <property type="entry name" value="TAT"/>
    <property type="match status" value="1"/>
</dbReference>
<protein>
    <submittedName>
        <fullName evidence="3">Tripartite tricarboxylate transporter substrate binding protein</fullName>
    </submittedName>
</protein>
<dbReference type="PIRSF" id="PIRSF017082">
    <property type="entry name" value="YflP"/>
    <property type="match status" value="1"/>
</dbReference>
<comment type="similarity">
    <text evidence="1">Belongs to the UPF0065 (bug) family.</text>
</comment>
<dbReference type="InterPro" id="IPR042100">
    <property type="entry name" value="Bug_dom1"/>
</dbReference>
<dbReference type="PANTHER" id="PTHR42928:SF5">
    <property type="entry name" value="BLR1237 PROTEIN"/>
    <property type="match status" value="1"/>
</dbReference>
<gene>
    <name evidence="3" type="ORF">JJB11_07400</name>
</gene>
<comment type="caution">
    <text evidence="3">The sequence shown here is derived from an EMBL/GenBank/DDBJ whole genome shotgun (WGS) entry which is preliminary data.</text>
</comment>
<accession>A0A934TSF6</accession>
<organism evidence="3 4">
    <name type="scientific">Ramlibacter ginsenosidimutans</name>
    <dbReference type="NCBI Taxonomy" id="502333"/>
    <lineage>
        <taxon>Bacteria</taxon>
        <taxon>Pseudomonadati</taxon>
        <taxon>Pseudomonadota</taxon>
        <taxon>Betaproteobacteria</taxon>
        <taxon>Burkholderiales</taxon>
        <taxon>Comamonadaceae</taxon>
        <taxon>Ramlibacter</taxon>
    </lineage>
</organism>
<dbReference type="PANTHER" id="PTHR42928">
    <property type="entry name" value="TRICARBOXYLATE-BINDING PROTEIN"/>
    <property type="match status" value="1"/>
</dbReference>
<dbReference type="RefSeq" id="WP_201167832.1">
    <property type="nucleotide sequence ID" value="NZ_JAEPWM010000002.1"/>
</dbReference>
<reference evidence="3" key="2">
    <citation type="submission" date="2021-01" db="EMBL/GenBank/DDBJ databases">
        <authorList>
            <person name="Kang M."/>
        </authorList>
    </citation>
    <scope>NUCLEOTIDE SEQUENCE</scope>
    <source>
        <strain evidence="3">KACC 17527</strain>
    </source>
</reference>
<keyword evidence="2" id="KW-0732">Signal</keyword>
<dbReference type="InterPro" id="IPR006311">
    <property type="entry name" value="TAT_signal"/>
</dbReference>
<dbReference type="Gene3D" id="3.40.190.150">
    <property type="entry name" value="Bordetella uptake gene, domain 1"/>
    <property type="match status" value="1"/>
</dbReference>
<sequence>MNTIRRSFLAAAAATLLAAAPVLARADTYPSKPIRVIVPFAPGGASDFVARILAPRLQAELGQTILIDNRAGAAGNIGMEMAAQAAPDGYTAFLGNVGTLAINPAIFGKSQRVTAVDFAPVSLVVNAPDIMVANPAVPGKTVAEFVEHAHKTPGMSFASPGSGSLNRLEMELFRQEAKLDMTHVPYKGGAGPAITDVVGGHVPVMFVPVPAAMQLVKAGRLKPIAVASAQRLTTLPEVPTLAESGYPKVVGGSWQAVMFPKDTPPAVIARWHEVLLKVLARDDVKADLLKGGVETMTSASPKELADFIQEEARRWGTVAKASNATAD</sequence>
<evidence type="ECO:0000256" key="2">
    <source>
        <dbReference type="SAM" id="SignalP"/>
    </source>
</evidence>
<dbReference type="Pfam" id="PF03401">
    <property type="entry name" value="TctC"/>
    <property type="match status" value="1"/>
</dbReference>
<reference evidence="3" key="1">
    <citation type="journal article" date="2012" name="J. Microbiol. Biotechnol.">
        <title>Ramlibacter ginsenosidimutans sp. nov., with ginsenoside-converting activity.</title>
        <authorList>
            <person name="Wang L."/>
            <person name="An D.S."/>
            <person name="Kim S.G."/>
            <person name="Jin F.X."/>
            <person name="Kim S.C."/>
            <person name="Lee S.T."/>
            <person name="Im W.T."/>
        </authorList>
    </citation>
    <scope>NUCLEOTIDE SEQUENCE</scope>
    <source>
        <strain evidence="3">KACC 17527</strain>
    </source>
</reference>
<dbReference type="AlphaFoldDB" id="A0A934TSF6"/>
<dbReference type="EMBL" id="JAEPWM010000002">
    <property type="protein sequence ID" value="MBK6005917.1"/>
    <property type="molecule type" value="Genomic_DNA"/>
</dbReference>
<dbReference type="InterPro" id="IPR005064">
    <property type="entry name" value="BUG"/>
</dbReference>
<name>A0A934TSF6_9BURK</name>
<evidence type="ECO:0000313" key="4">
    <source>
        <dbReference type="Proteomes" id="UP000630528"/>
    </source>
</evidence>